<organism evidence="1">
    <name type="scientific">Rhodosorus marinus</name>
    <dbReference type="NCBI Taxonomy" id="101924"/>
    <lineage>
        <taxon>Eukaryota</taxon>
        <taxon>Rhodophyta</taxon>
        <taxon>Stylonematophyceae</taxon>
        <taxon>Stylonematales</taxon>
        <taxon>Stylonemataceae</taxon>
        <taxon>Rhodosorus</taxon>
    </lineage>
</organism>
<sequence length="103" mass="11597">MWYLLLLCYSGLNGMKLTGPDSVSLVFSSTVFRYLCASLPVNDLVTTAEAQAGVHAANREYIAYLCYGTPPECRDVGYKRIQRLTERQHAHALRIYDDSGRSF</sequence>
<evidence type="ECO:0000313" key="1">
    <source>
        <dbReference type="EMBL" id="CAE0037506.1"/>
    </source>
</evidence>
<dbReference type="EMBL" id="HBHW01007150">
    <property type="protein sequence ID" value="CAE0037506.1"/>
    <property type="molecule type" value="Transcribed_RNA"/>
</dbReference>
<proteinExistence type="predicted"/>
<gene>
    <name evidence="1" type="ORF">RMAR00112_LOCUS5456</name>
</gene>
<accession>A0A7S3E837</accession>
<protein>
    <submittedName>
        <fullName evidence="1">Uncharacterized protein</fullName>
    </submittedName>
</protein>
<dbReference type="AlphaFoldDB" id="A0A7S3E837"/>
<name>A0A7S3E837_9RHOD</name>
<reference evidence="1" key="1">
    <citation type="submission" date="2021-01" db="EMBL/GenBank/DDBJ databases">
        <authorList>
            <person name="Corre E."/>
            <person name="Pelletier E."/>
            <person name="Niang G."/>
            <person name="Scheremetjew M."/>
            <person name="Finn R."/>
            <person name="Kale V."/>
            <person name="Holt S."/>
            <person name="Cochrane G."/>
            <person name="Meng A."/>
            <person name="Brown T."/>
            <person name="Cohen L."/>
        </authorList>
    </citation>
    <scope>NUCLEOTIDE SEQUENCE</scope>
    <source>
        <strain evidence="1">CCMP 769</strain>
    </source>
</reference>